<accession>A0A386HSD6</accession>
<gene>
    <name evidence="8" type="ORF">D6B99_15320</name>
</gene>
<name>A0A386HSD6_9BACT</name>
<dbReference type="PANTHER" id="PTHR48111:SF1">
    <property type="entry name" value="TWO-COMPONENT RESPONSE REGULATOR ORR33"/>
    <property type="match status" value="1"/>
</dbReference>
<dbReference type="Proteomes" id="UP000266118">
    <property type="component" value="Chromosome"/>
</dbReference>
<keyword evidence="4 8" id="KW-0238">DNA-binding</keyword>
<dbReference type="InterPro" id="IPR011006">
    <property type="entry name" value="CheY-like_superfamily"/>
</dbReference>
<dbReference type="AlphaFoldDB" id="A0A386HSD6"/>
<dbReference type="GO" id="GO:0005829">
    <property type="term" value="C:cytosol"/>
    <property type="evidence" value="ECO:0007669"/>
    <property type="project" value="TreeGrafter"/>
</dbReference>
<dbReference type="GO" id="GO:0000976">
    <property type="term" value="F:transcription cis-regulatory region binding"/>
    <property type="evidence" value="ECO:0007669"/>
    <property type="project" value="TreeGrafter"/>
</dbReference>
<dbReference type="CDD" id="cd17574">
    <property type="entry name" value="REC_OmpR"/>
    <property type="match status" value="1"/>
</dbReference>
<dbReference type="GO" id="GO:0006355">
    <property type="term" value="P:regulation of DNA-templated transcription"/>
    <property type="evidence" value="ECO:0007669"/>
    <property type="project" value="TreeGrafter"/>
</dbReference>
<protein>
    <submittedName>
        <fullName evidence="8">DNA-binding response regulator</fullName>
    </submittedName>
</protein>
<evidence type="ECO:0000256" key="1">
    <source>
        <dbReference type="ARBA" id="ARBA00022553"/>
    </source>
</evidence>
<evidence type="ECO:0000256" key="3">
    <source>
        <dbReference type="ARBA" id="ARBA00023015"/>
    </source>
</evidence>
<reference evidence="8 9" key="1">
    <citation type="submission" date="2018-09" db="EMBL/GenBank/DDBJ databases">
        <title>Arachidicoccus sp. nov., a bacterium isolated from soil.</title>
        <authorList>
            <person name="Weon H.-Y."/>
            <person name="Kwon S.-W."/>
            <person name="Lee S.A."/>
        </authorList>
    </citation>
    <scope>NUCLEOTIDE SEQUENCE [LARGE SCALE GENOMIC DNA]</scope>
    <source>
        <strain evidence="8 9">KIS59-12</strain>
    </source>
</reference>
<evidence type="ECO:0000313" key="8">
    <source>
        <dbReference type="EMBL" id="AYD48857.1"/>
    </source>
</evidence>
<dbReference type="InterPro" id="IPR001789">
    <property type="entry name" value="Sig_transdc_resp-reg_receiver"/>
</dbReference>
<dbReference type="Pfam" id="PF00072">
    <property type="entry name" value="Response_reg"/>
    <property type="match status" value="1"/>
</dbReference>
<sequence length="121" mass="13775">MQPKKILIAEDEPLLLKVLEMRLKKEGYHVILSIDGKEALDQIILECPDLVIIDFMMPYYSGLEVLVEIRQQLKLSTPVIILSAMEQEDIKTNALNLGANDYILKPFNPGELLQRIKQLTG</sequence>
<dbReference type="KEGG" id="ark:D6B99_15320"/>
<organism evidence="8 9">
    <name type="scientific">Arachidicoccus soli</name>
    <dbReference type="NCBI Taxonomy" id="2341117"/>
    <lineage>
        <taxon>Bacteria</taxon>
        <taxon>Pseudomonadati</taxon>
        <taxon>Bacteroidota</taxon>
        <taxon>Chitinophagia</taxon>
        <taxon>Chitinophagales</taxon>
        <taxon>Chitinophagaceae</taxon>
        <taxon>Arachidicoccus</taxon>
    </lineage>
</organism>
<dbReference type="GO" id="GO:0000156">
    <property type="term" value="F:phosphorelay response regulator activity"/>
    <property type="evidence" value="ECO:0007669"/>
    <property type="project" value="TreeGrafter"/>
</dbReference>
<keyword evidence="5" id="KW-0804">Transcription</keyword>
<feature type="modified residue" description="4-aspartylphosphate" evidence="6">
    <location>
        <position position="54"/>
    </location>
</feature>
<dbReference type="GO" id="GO:0032993">
    <property type="term" value="C:protein-DNA complex"/>
    <property type="evidence" value="ECO:0007669"/>
    <property type="project" value="TreeGrafter"/>
</dbReference>
<evidence type="ECO:0000256" key="6">
    <source>
        <dbReference type="PROSITE-ProRule" id="PRU00169"/>
    </source>
</evidence>
<keyword evidence="9" id="KW-1185">Reference proteome</keyword>
<feature type="domain" description="Response regulatory" evidence="7">
    <location>
        <begin position="5"/>
        <end position="120"/>
    </location>
</feature>
<dbReference type="EMBL" id="CP032489">
    <property type="protein sequence ID" value="AYD48857.1"/>
    <property type="molecule type" value="Genomic_DNA"/>
</dbReference>
<dbReference type="Gene3D" id="3.40.50.2300">
    <property type="match status" value="1"/>
</dbReference>
<dbReference type="OrthoDB" id="9789181at2"/>
<proteinExistence type="predicted"/>
<dbReference type="RefSeq" id="WP_119990007.1">
    <property type="nucleotide sequence ID" value="NZ_CP032489.1"/>
</dbReference>
<dbReference type="InterPro" id="IPR039420">
    <property type="entry name" value="WalR-like"/>
</dbReference>
<dbReference type="SUPFAM" id="SSF52172">
    <property type="entry name" value="CheY-like"/>
    <property type="match status" value="1"/>
</dbReference>
<evidence type="ECO:0000259" key="7">
    <source>
        <dbReference type="PROSITE" id="PS50110"/>
    </source>
</evidence>
<evidence type="ECO:0000256" key="2">
    <source>
        <dbReference type="ARBA" id="ARBA00023012"/>
    </source>
</evidence>
<keyword evidence="2" id="KW-0902">Two-component regulatory system</keyword>
<keyword evidence="1 6" id="KW-0597">Phosphoprotein</keyword>
<evidence type="ECO:0000256" key="5">
    <source>
        <dbReference type="ARBA" id="ARBA00023163"/>
    </source>
</evidence>
<keyword evidence="3" id="KW-0805">Transcription regulation</keyword>
<evidence type="ECO:0000256" key="4">
    <source>
        <dbReference type="ARBA" id="ARBA00023125"/>
    </source>
</evidence>
<dbReference type="PANTHER" id="PTHR48111">
    <property type="entry name" value="REGULATOR OF RPOS"/>
    <property type="match status" value="1"/>
</dbReference>
<dbReference type="PROSITE" id="PS50110">
    <property type="entry name" value="RESPONSE_REGULATORY"/>
    <property type="match status" value="1"/>
</dbReference>
<evidence type="ECO:0000313" key="9">
    <source>
        <dbReference type="Proteomes" id="UP000266118"/>
    </source>
</evidence>
<dbReference type="SMART" id="SM00448">
    <property type="entry name" value="REC"/>
    <property type="match status" value="1"/>
</dbReference>